<dbReference type="Pfam" id="PF00293">
    <property type="entry name" value="NUDIX"/>
    <property type="match status" value="1"/>
</dbReference>
<gene>
    <name evidence="4" type="primary">rppH</name>
    <name evidence="4" type="synonym">nudH</name>
    <name evidence="6" type="ORF">ACFQ5P_03755</name>
</gene>
<organism evidence="6 7">
    <name type="scientific">Paracoccus nototheniae</name>
    <dbReference type="NCBI Taxonomy" id="2489002"/>
    <lineage>
        <taxon>Bacteria</taxon>
        <taxon>Pseudomonadati</taxon>
        <taxon>Pseudomonadota</taxon>
        <taxon>Alphaproteobacteria</taxon>
        <taxon>Rhodobacterales</taxon>
        <taxon>Paracoccaceae</taxon>
        <taxon>Paracoccus</taxon>
    </lineage>
</organism>
<dbReference type="EC" id="3.6.1.-" evidence="4"/>
<evidence type="ECO:0000313" key="7">
    <source>
        <dbReference type="Proteomes" id="UP001597302"/>
    </source>
</evidence>
<dbReference type="NCBIfam" id="NF001938">
    <property type="entry name" value="PRK00714.1-5"/>
    <property type="match status" value="1"/>
</dbReference>
<dbReference type="SUPFAM" id="SSF55811">
    <property type="entry name" value="Nudix"/>
    <property type="match status" value="1"/>
</dbReference>
<dbReference type="InterPro" id="IPR020084">
    <property type="entry name" value="NUDIX_hydrolase_CS"/>
</dbReference>
<evidence type="ECO:0000256" key="2">
    <source>
        <dbReference type="ARBA" id="ARBA00001946"/>
    </source>
</evidence>
<dbReference type="PROSITE" id="PS51462">
    <property type="entry name" value="NUDIX"/>
    <property type="match status" value="1"/>
</dbReference>
<feature type="domain" description="Nudix hydrolase" evidence="5">
    <location>
        <begin position="24"/>
        <end position="167"/>
    </location>
</feature>
<comment type="cofactor">
    <cofactor evidence="4">
        <name>a divalent metal cation</name>
        <dbReference type="ChEBI" id="CHEBI:60240"/>
    </cofactor>
</comment>
<dbReference type="NCBIfam" id="NF001936">
    <property type="entry name" value="PRK00714.1-3"/>
    <property type="match status" value="1"/>
</dbReference>
<evidence type="ECO:0000256" key="4">
    <source>
        <dbReference type="HAMAP-Rule" id="MF_00298"/>
    </source>
</evidence>
<comment type="similarity">
    <text evidence="4">Belongs to the Nudix hydrolase family. RppH subfamily.</text>
</comment>
<dbReference type="PRINTS" id="PR00502">
    <property type="entry name" value="NUDIXFAMILY"/>
</dbReference>
<dbReference type="NCBIfam" id="NF001937">
    <property type="entry name" value="PRK00714.1-4"/>
    <property type="match status" value="1"/>
</dbReference>
<dbReference type="InterPro" id="IPR022927">
    <property type="entry name" value="RppH"/>
</dbReference>
<evidence type="ECO:0000259" key="5">
    <source>
        <dbReference type="PROSITE" id="PS51462"/>
    </source>
</evidence>
<keyword evidence="3 4" id="KW-0378">Hydrolase</keyword>
<dbReference type="PANTHER" id="PTHR11839:SF22">
    <property type="entry name" value="NUDIX HYDROLASE 26, CHLOROPLASTIC"/>
    <property type="match status" value="1"/>
</dbReference>
<evidence type="ECO:0000256" key="1">
    <source>
        <dbReference type="ARBA" id="ARBA00001936"/>
    </source>
</evidence>
<proteinExistence type="inferred from homology"/>
<sequence>MPQIGAEVLEDLSRDDRVGPGGLPYRPCAGVVLMNQDGLVFAGRRIDMPGAWQMPQGGIDAGETSREAALRELTEETGVTPDLVEIVAETADWVYYDLPPELLGRFWKGRFGGQRQRWLLLRFLGQDADIRIQTAHPEFDRWQWMPAPALLEGIVPFKRAVYAEVLAEFEPHLG</sequence>
<feature type="short sequence motif" description="Nudix box" evidence="4">
    <location>
        <begin position="57"/>
        <end position="78"/>
    </location>
</feature>
<accession>A0ABW4DTY8</accession>
<evidence type="ECO:0000256" key="3">
    <source>
        <dbReference type="ARBA" id="ARBA00022801"/>
    </source>
</evidence>
<dbReference type="PANTHER" id="PTHR11839">
    <property type="entry name" value="UDP/ADP-SUGAR PYROPHOSPHATASE"/>
    <property type="match status" value="1"/>
</dbReference>
<dbReference type="PROSITE" id="PS00893">
    <property type="entry name" value="NUDIX_BOX"/>
    <property type="match status" value="1"/>
</dbReference>
<dbReference type="GO" id="GO:0016787">
    <property type="term" value="F:hydrolase activity"/>
    <property type="evidence" value="ECO:0007669"/>
    <property type="project" value="UniProtKB-KW"/>
</dbReference>
<comment type="caution">
    <text evidence="6">The sequence shown here is derived from an EMBL/GenBank/DDBJ whole genome shotgun (WGS) entry which is preliminary data.</text>
</comment>
<reference evidence="7" key="1">
    <citation type="journal article" date="2019" name="Int. J. Syst. Evol. Microbiol.">
        <title>The Global Catalogue of Microorganisms (GCM) 10K type strain sequencing project: providing services to taxonomists for standard genome sequencing and annotation.</title>
        <authorList>
            <consortium name="The Broad Institute Genomics Platform"/>
            <consortium name="The Broad Institute Genome Sequencing Center for Infectious Disease"/>
            <person name="Wu L."/>
            <person name="Ma J."/>
        </authorList>
    </citation>
    <scope>NUCLEOTIDE SEQUENCE [LARGE SCALE GENOMIC DNA]</scope>
    <source>
        <strain evidence="7">CCM 8875</strain>
    </source>
</reference>
<dbReference type="InterPro" id="IPR015797">
    <property type="entry name" value="NUDIX_hydrolase-like_dom_sf"/>
</dbReference>
<keyword evidence="7" id="KW-1185">Reference proteome</keyword>
<dbReference type="InterPro" id="IPR020476">
    <property type="entry name" value="Nudix_hydrolase"/>
</dbReference>
<dbReference type="RefSeq" id="WP_131574919.1">
    <property type="nucleotide sequence ID" value="NZ_CBCSAJ010000058.1"/>
</dbReference>
<dbReference type="InterPro" id="IPR000086">
    <property type="entry name" value="NUDIX_hydrolase_dom"/>
</dbReference>
<dbReference type="CDD" id="cd03671">
    <property type="entry name" value="NUDIX_Ap4A_hydrolase_plant_like"/>
    <property type="match status" value="1"/>
</dbReference>
<comment type="cofactor">
    <cofactor evidence="2">
        <name>Mg(2+)</name>
        <dbReference type="ChEBI" id="CHEBI:18420"/>
    </cofactor>
</comment>
<dbReference type="EMBL" id="JBHTOQ010000004">
    <property type="protein sequence ID" value="MFD1480403.1"/>
    <property type="molecule type" value="Genomic_DNA"/>
</dbReference>
<dbReference type="Proteomes" id="UP001597302">
    <property type="component" value="Unassembled WGS sequence"/>
</dbReference>
<name>A0ABW4DTY8_9RHOB</name>
<comment type="function">
    <text evidence="4">Accelerates the degradation of transcripts by removing pyrophosphate from the 5'-end of triphosphorylated RNA, leading to a more labile monophosphorylated state that can stimulate subsequent ribonuclease cleavage.</text>
</comment>
<protein>
    <recommendedName>
        <fullName evidence="4">RNA pyrophosphohydrolase</fullName>
        <ecNumber evidence="4">3.6.1.-</ecNumber>
    </recommendedName>
    <alternativeName>
        <fullName evidence="4">(Di)nucleoside polyphosphate hydrolase</fullName>
    </alternativeName>
</protein>
<dbReference type="Gene3D" id="3.90.79.10">
    <property type="entry name" value="Nucleoside Triphosphate Pyrophosphohydrolase"/>
    <property type="match status" value="1"/>
</dbReference>
<dbReference type="HAMAP" id="MF_00298">
    <property type="entry name" value="Nudix_RppH"/>
    <property type="match status" value="1"/>
</dbReference>
<comment type="cofactor">
    <cofactor evidence="1">
        <name>Mn(2+)</name>
        <dbReference type="ChEBI" id="CHEBI:29035"/>
    </cofactor>
</comment>
<evidence type="ECO:0000313" key="6">
    <source>
        <dbReference type="EMBL" id="MFD1480403.1"/>
    </source>
</evidence>